<comment type="similarity">
    <text evidence="1 5">Belongs to the FlgD family.</text>
</comment>
<dbReference type="Pfam" id="PF03963">
    <property type="entry name" value="FlgD"/>
    <property type="match status" value="1"/>
</dbReference>
<dbReference type="Proteomes" id="UP001465153">
    <property type="component" value="Unassembled WGS sequence"/>
</dbReference>
<comment type="function">
    <text evidence="4 5">Required for flagellar hook formation. May act as a scaffolding protein.</text>
</comment>
<evidence type="ECO:0000256" key="2">
    <source>
        <dbReference type="ARBA" id="ARBA00016013"/>
    </source>
</evidence>
<name>A0ABQ0AE19_9GAMM</name>
<dbReference type="Pfam" id="PF13861">
    <property type="entry name" value="FLgD_tudor"/>
    <property type="match status" value="1"/>
</dbReference>
<gene>
    <name evidence="8" type="primary">flgD</name>
    <name evidence="8" type="ORF">NBRC116591_37110</name>
</gene>
<evidence type="ECO:0000313" key="9">
    <source>
        <dbReference type="Proteomes" id="UP001465153"/>
    </source>
</evidence>
<dbReference type="Gene3D" id="2.60.40.4070">
    <property type="match status" value="1"/>
</dbReference>
<dbReference type="InterPro" id="IPR025963">
    <property type="entry name" value="FLgD_Tudor"/>
</dbReference>
<sequence>MDISNVDSVLNQFSIRNRQSDESENGDDLGRDVFLQLLTTQLQNQNPLEPQENSEFVAQLAQFTQVESLDELSNNFSDFTGSFLSNQALAASSLVGTSVTVPSSSTLLSAGGVVSGRVELPTSSPDVNISIFDDNGSLIDRIPLGEQASGELIFRWDGLFAELNGELLDWQSQNAEIPPGEYEIRVTALIGGESTQLDTGLSANVNSVTVGNDNELTLNLAGIGSFSIDDVIQFNQ</sequence>
<dbReference type="RefSeq" id="WP_353304294.1">
    <property type="nucleotide sequence ID" value="NZ_BAABWN010000016.1"/>
</dbReference>
<keyword evidence="8" id="KW-0282">Flagellum</keyword>
<organism evidence="8 9">
    <name type="scientific">Sessilibacter corallicola</name>
    <dbReference type="NCBI Taxonomy" id="2904075"/>
    <lineage>
        <taxon>Bacteria</taxon>
        <taxon>Pseudomonadati</taxon>
        <taxon>Pseudomonadota</taxon>
        <taxon>Gammaproteobacteria</taxon>
        <taxon>Cellvibrionales</taxon>
        <taxon>Cellvibrionaceae</taxon>
        <taxon>Sessilibacter</taxon>
    </lineage>
</organism>
<feature type="domain" description="FlgD Tudor-like" evidence="7">
    <location>
        <begin position="86"/>
        <end position="231"/>
    </location>
</feature>
<evidence type="ECO:0000256" key="3">
    <source>
        <dbReference type="ARBA" id="ARBA00022795"/>
    </source>
</evidence>
<dbReference type="InterPro" id="IPR005648">
    <property type="entry name" value="FlgD"/>
</dbReference>
<evidence type="ECO:0000256" key="4">
    <source>
        <dbReference type="ARBA" id="ARBA00024746"/>
    </source>
</evidence>
<keyword evidence="8" id="KW-0966">Cell projection</keyword>
<feature type="domain" description="FlgD/Vpr Ig-like" evidence="6">
    <location>
        <begin position="110"/>
        <end position="188"/>
    </location>
</feature>
<dbReference type="Pfam" id="PF13860">
    <property type="entry name" value="FlgD_ig"/>
    <property type="match status" value="1"/>
</dbReference>
<dbReference type="EMBL" id="BAABWN010000016">
    <property type="protein sequence ID" value="GAA6169899.1"/>
    <property type="molecule type" value="Genomic_DNA"/>
</dbReference>
<comment type="caution">
    <text evidence="8">The sequence shown here is derived from an EMBL/GenBank/DDBJ whole genome shotgun (WGS) entry which is preliminary data.</text>
</comment>
<proteinExistence type="inferred from homology"/>
<evidence type="ECO:0000259" key="6">
    <source>
        <dbReference type="Pfam" id="PF13860"/>
    </source>
</evidence>
<evidence type="ECO:0000313" key="8">
    <source>
        <dbReference type="EMBL" id="GAA6169899.1"/>
    </source>
</evidence>
<accession>A0ABQ0AE19</accession>
<evidence type="ECO:0000256" key="1">
    <source>
        <dbReference type="ARBA" id="ARBA00010577"/>
    </source>
</evidence>
<keyword evidence="9" id="KW-1185">Reference proteome</keyword>
<evidence type="ECO:0000259" key="7">
    <source>
        <dbReference type="Pfam" id="PF13861"/>
    </source>
</evidence>
<keyword evidence="8" id="KW-0969">Cilium</keyword>
<keyword evidence="3 5" id="KW-1005">Bacterial flagellum biogenesis</keyword>
<dbReference type="Gene3D" id="2.30.30.910">
    <property type="match status" value="1"/>
</dbReference>
<evidence type="ECO:0000256" key="5">
    <source>
        <dbReference type="RuleBase" id="RU362076"/>
    </source>
</evidence>
<reference evidence="8 9" key="1">
    <citation type="submission" date="2024-04" db="EMBL/GenBank/DDBJ databases">
        <title>Draft genome sequence of Sessilibacter corallicola NBRC 116591.</title>
        <authorList>
            <person name="Miyakawa T."/>
            <person name="Kusuya Y."/>
            <person name="Miura T."/>
        </authorList>
    </citation>
    <scope>NUCLEOTIDE SEQUENCE [LARGE SCALE GENOMIC DNA]</scope>
    <source>
        <strain evidence="8 9">KU-00831-HH</strain>
    </source>
</reference>
<dbReference type="InterPro" id="IPR025965">
    <property type="entry name" value="FlgD/Vpr_Ig-like"/>
</dbReference>
<protein>
    <recommendedName>
        <fullName evidence="2 5">Basal-body rod modification protein FlgD</fullName>
    </recommendedName>
</protein>